<evidence type="ECO:0000313" key="7">
    <source>
        <dbReference type="EMBL" id="MFC2925307.1"/>
    </source>
</evidence>
<evidence type="ECO:0000256" key="5">
    <source>
        <dbReference type="ARBA" id="ARBA00023211"/>
    </source>
</evidence>
<dbReference type="RefSeq" id="WP_343165065.1">
    <property type="nucleotide sequence ID" value="NZ_JBHRSV010000002.1"/>
</dbReference>
<dbReference type="InterPro" id="IPR000819">
    <property type="entry name" value="Peptidase_M17_C"/>
</dbReference>
<name>A0ABV6ZV32_9PROT</name>
<keyword evidence="2 7" id="KW-0031">Aminopeptidase</keyword>
<evidence type="ECO:0000256" key="4">
    <source>
        <dbReference type="ARBA" id="ARBA00022801"/>
    </source>
</evidence>
<accession>A0ABV6ZV32</accession>
<dbReference type="Pfam" id="PF00883">
    <property type="entry name" value="Peptidase_M17"/>
    <property type="match status" value="1"/>
</dbReference>
<dbReference type="Proteomes" id="UP001595379">
    <property type="component" value="Unassembled WGS sequence"/>
</dbReference>
<dbReference type="PRINTS" id="PR00481">
    <property type="entry name" value="LAMNOPPTDASE"/>
</dbReference>
<dbReference type="InterPro" id="IPR048816">
    <property type="entry name" value="Peptidase_M17_N_1"/>
</dbReference>
<evidence type="ECO:0000256" key="1">
    <source>
        <dbReference type="ARBA" id="ARBA00009528"/>
    </source>
</evidence>
<dbReference type="InterPro" id="IPR043472">
    <property type="entry name" value="Macro_dom-like"/>
</dbReference>
<dbReference type="InterPro" id="IPR011356">
    <property type="entry name" value="Leucine_aapep/pepB"/>
</dbReference>
<dbReference type="SUPFAM" id="SSF53187">
    <property type="entry name" value="Zn-dependent exopeptidases"/>
    <property type="match status" value="1"/>
</dbReference>
<feature type="domain" description="Cytosol aminopeptidase" evidence="6">
    <location>
        <begin position="304"/>
        <end position="311"/>
    </location>
</feature>
<dbReference type="CDD" id="cd00433">
    <property type="entry name" value="Peptidase_M17"/>
    <property type="match status" value="1"/>
</dbReference>
<dbReference type="Pfam" id="PF21337">
    <property type="entry name" value="Peptidase_M17_N_1"/>
    <property type="match status" value="1"/>
</dbReference>
<evidence type="ECO:0000259" key="6">
    <source>
        <dbReference type="PROSITE" id="PS00631"/>
    </source>
</evidence>
<protein>
    <submittedName>
        <fullName evidence="7">Leucyl aminopeptidase family protein</fullName>
    </submittedName>
</protein>
<keyword evidence="8" id="KW-1185">Reference proteome</keyword>
<keyword evidence="3" id="KW-0645">Protease</keyword>
<dbReference type="PANTHER" id="PTHR11963:SF20">
    <property type="entry name" value="PEPTIDASE B"/>
    <property type="match status" value="1"/>
</dbReference>
<evidence type="ECO:0000256" key="2">
    <source>
        <dbReference type="ARBA" id="ARBA00022438"/>
    </source>
</evidence>
<organism evidence="7 8">
    <name type="scientific">Hyphobacterium vulgare</name>
    <dbReference type="NCBI Taxonomy" id="1736751"/>
    <lineage>
        <taxon>Bacteria</taxon>
        <taxon>Pseudomonadati</taxon>
        <taxon>Pseudomonadota</taxon>
        <taxon>Alphaproteobacteria</taxon>
        <taxon>Maricaulales</taxon>
        <taxon>Maricaulaceae</taxon>
        <taxon>Hyphobacterium</taxon>
    </lineage>
</organism>
<evidence type="ECO:0000256" key="3">
    <source>
        <dbReference type="ARBA" id="ARBA00022670"/>
    </source>
</evidence>
<reference evidence="8" key="1">
    <citation type="journal article" date="2019" name="Int. J. Syst. Evol. Microbiol.">
        <title>The Global Catalogue of Microorganisms (GCM) 10K type strain sequencing project: providing services to taxonomists for standard genome sequencing and annotation.</title>
        <authorList>
            <consortium name="The Broad Institute Genomics Platform"/>
            <consortium name="The Broad Institute Genome Sequencing Center for Infectious Disease"/>
            <person name="Wu L."/>
            <person name="Ma J."/>
        </authorList>
    </citation>
    <scope>NUCLEOTIDE SEQUENCE [LARGE SCALE GENOMIC DNA]</scope>
    <source>
        <strain evidence="8">KCTC 52487</strain>
    </source>
</reference>
<dbReference type="PANTHER" id="PTHR11963">
    <property type="entry name" value="LEUCINE AMINOPEPTIDASE-RELATED"/>
    <property type="match status" value="1"/>
</dbReference>
<dbReference type="PROSITE" id="PS00631">
    <property type="entry name" value="CYTOSOL_AP"/>
    <property type="match status" value="1"/>
</dbReference>
<keyword evidence="5" id="KW-0464">Manganese</keyword>
<evidence type="ECO:0000313" key="8">
    <source>
        <dbReference type="Proteomes" id="UP001595379"/>
    </source>
</evidence>
<dbReference type="GO" id="GO:0004177">
    <property type="term" value="F:aminopeptidase activity"/>
    <property type="evidence" value="ECO:0007669"/>
    <property type="project" value="UniProtKB-KW"/>
</dbReference>
<keyword evidence="4" id="KW-0378">Hydrolase</keyword>
<comment type="caution">
    <text evidence="7">The sequence shown here is derived from an EMBL/GenBank/DDBJ whole genome shotgun (WGS) entry which is preliminary data.</text>
</comment>
<dbReference type="Gene3D" id="3.40.630.10">
    <property type="entry name" value="Zn peptidases"/>
    <property type="match status" value="1"/>
</dbReference>
<dbReference type="EMBL" id="JBHRSV010000002">
    <property type="protein sequence ID" value="MFC2925307.1"/>
    <property type="molecule type" value="Genomic_DNA"/>
</dbReference>
<sequence length="458" mass="48516">MTDLFATSRESQHRSVRLIRASHLDEDLSALGEGARDLLKRGGFSGRPGQIASLPEGSGADAVAGVGLANDPQALGPAALGLAEGVWRLEGPLHGLDPTLLAISWAMGGYQFARYKTWPRQPAKLMPVEGADMAEAKRVARSIHLVRDLVNTPAQDMGPHALQDAVAALAKEFGGKSKATTGDKLLKDNYPMIHAVGRAAAEAPRLIELEWGDPAHPLVALVGKGITFDSGGLDIKPSAGMRLMKKDMGGAANAMGLARLIMDAKLPVHLKLYVAAAENAIGAGAFRPGDVLASRKGLTVEIDNTDAEGRLVLGDAIARAVEDEPDLLLDFATLTGAARVALGPDLAPFYSNDPALSDAISRGGVAANDPVWQMPLWDNYDSWLDGSISDLKNAASGGFAGSITAALFLRRFVGKTRWAHFDIFAWNPEDRPARPKGGEMLGSRAAWAMLKERYGKGK</sequence>
<gene>
    <name evidence="7" type="ORF">ACFOOR_04235</name>
</gene>
<dbReference type="Gene3D" id="3.40.220.10">
    <property type="entry name" value="Leucine Aminopeptidase, subunit E, domain 1"/>
    <property type="match status" value="1"/>
</dbReference>
<proteinExistence type="inferred from homology"/>
<comment type="similarity">
    <text evidence="1">Belongs to the peptidase M17 family.</text>
</comment>